<dbReference type="Pfam" id="PF00672">
    <property type="entry name" value="HAMP"/>
    <property type="match status" value="1"/>
</dbReference>
<dbReference type="CDD" id="cd11386">
    <property type="entry name" value="MCP_signal"/>
    <property type="match status" value="1"/>
</dbReference>
<dbReference type="GO" id="GO:0005886">
    <property type="term" value="C:plasma membrane"/>
    <property type="evidence" value="ECO:0007669"/>
    <property type="project" value="TreeGrafter"/>
</dbReference>
<dbReference type="GO" id="GO:0004888">
    <property type="term" value="F:transmembrane signaling receptor activity"/>
    <property type="evidence" value="ECO:0007669"/>
    <property type="project" value="TreeGrafter"/>
</dbReference>
<name>A0A934SW33_9BURK</name>
<dbReference type="GO" id="GO:0006935">
    <property type="term" value="P:chemotaxis"/>
    <property type="evidence" value="ECO:0007669"/>
    <property type="project" value="TreeGrafter"/>
</dbReference>
<dbReference type="InterPro" id="IPR047347">
    <property type="entry name" value="YvaQ-like_sensor"/>
</dbReference>
<evidence type="ECO:0000256" key="2">
    <source>
        <dbReference type="ARBA" id="ARBA00022481"/>
    </source>
</evidence>
<feature type="domain" description="Methyl-accepting transducer" evidence="8">
    <location>
        <begin position="270"/>
        <end position="499"/>
    </location>
</feature>
<dbReference type="FunFam" id="1.10.287.950:FF:000001">
    <property type="entry name" value="Methyl-accepting chemotaxis sensory transducer"/>
    <property type="match status" value="1"/>
</dbReference>
<feature type="transmembrane region" description="Helical" evidence="7">
    <location>
        <begin position="192"/>
        <end position="211"/>
    </location>
</feature>
<dbReference type="InterPro" id="IPR024478">
    <property type="entry name" value="HlyB_4HB_MCP"/>
</dbReference>
<organism evidence="10 11">
    <name type="scientific">Noviherbaspirillum pedocola</name>
    <dbReference type="NCBI Taxonomy" id="2801341"/>
    <lineage>
        <taxon>Bacteria</taxon>
        <taxon>Pseudomonadati</taxon>
        <taxon>Pseudomonadota</taxon>
        <taxon>Betaproteobacteria</taxon>
        <taxon>Burkholderiales</taxon>
        <taxon>Oxalobacteraceae</taxon>
        <taxon>Noviherbaspirillum</taxon>
    </lineage>
</organism>
<dbReference type="InterPro" id="IPR003660">
    <property type="entry name" value="HAMP_dom"/>
</dbReference>
<feature type="domain" description="HAMP" evidence="9">
    <location>
        <begin position="213"/>
        <end position="265"/>
    </location>
</feature>
<keyword evidence="4" id="KW-0807">Transducer</keyword>
<proteinExistence type="inferred from homology"/>
<dbReference type="Proteomes" id="UP000622890">
    <property type="component" value="Unassembled WGS sequence"/>
</dbReference>
<comment type="similarity">
    <text evidence="3">Belongs to the methyl-accepting chemotaxis (MCP) protein family.</text>
</comment>
<evidence type="ECO:0000256" key="7">
    <source>
        <dbReference type="SAM" id="Phobius"/>
    </source>
</evidence>
<feature type="region of interest" description="Disordered" evidence="6">
    <location>
        <begin position="285"/>
        <end position="310"/>
    </location>
</feature>
<dbReference type="CDD" id="cd06225">
    <property type="entry name" value="HAMP"/>
    <property type="match status" value="1"/>
</dbReference>
<dbReference type="PROSITE" id="PS50111">
    <property type="entry name" value="CHEMOTAXIS_TRANSDUC_2"/>
    <property type="match status" value="1"/>
</dbReference>
<keyword evidence="11" id="KW-1185">Reference proteome</keyword>
<dbReference type="Gene3D" id="1.10.287.950">
    <property type="entry name" value="Methyl-accepting chemotaxis protein"/>
    <property type="match status" value="1"/>
</dbReference>
<keyword evidence="7" id="KW-1133">Transmembrane helix</keyword>
<dbReference type="SUPFAM" id="SSF58104">
    <property type="entry name" value="Methyl-accepting chemotaxis protein (MCP) signaling domain"/>
    <property type="match status" value="1"/>
</dbReference>
<reference evidence="10" key="1">
    <citation type="submission" date="2021-01" db="EMBL/GenBank/DDBJ databases">
        <title>Genome sequence of strain Noviherbaspirillum sp. DKR-6.</title>
        <authorList>
            <person name="Chaudhary D.K."/>
        </authorList>
    </citation>
    <scope>NUCLEOTIDE SEQUENCE</scope>
    <source>
        <strain evidence="10">DKR-6</strain>
    </source>
</reference>
<dbReference type="AlphaFoldDB" id="A0A934SW33"/>
<evidence type="ECO:0000256" key="1">
    <source>
        <dbReference type="ARBA" id="ARBA00004370"/>
    </source>
</evidence>
<dbReference type="Pfam" id="PF12729">
    <property type="entry name" value="4HB_MCP_1"/>
    <property type="match status" value="1"/>
</dbReference>
<dbReference type="SMART" id="SM00283">
    <property type="entry name" value="MA"/>
    <property type="match status" value="1"/>
</dbReference>
<accession>A0A934SW33</accession>
<feature type="transmembrane region" description="Helical" evidence="7">
    <location>
        <begin position="12"/>
        <end position="32"/>
    </location>
</feature>
<comment type="caution">
    <text evidence="10">The sequence shown here is derived from an EMBL/GenBank/DDBJ whole genome shotgun (WGS) entry which is preliminary data.</text>
</comment>
<evidence type="ECO:0000256" key="4">
    <source>
        <dbReference type="PROSITE-ProRule" id="PRU00284"/>
    </source>
</evidence>
<evidence type="ECO:0000256" key="5">
    <source>
        <dbReference type="SAM" id="Coils"/>
    </source>
</evidence>
<feature type="coiled-coil region" evidence="5">
    <location>
        <begin position="470"/>
        <end position="508"/>
    </location>
</feature>
<dbReference type="EMBL" id="JAEPBG010000015">
    <property type="protein sequence ID" value="MBK4737896.1"/>
    <property type="molecule type" value="Genomic_DNA"/>
</dbReference>
<evidence type="ECO:0000313" key="11">
    <source>
        <dbReference type="Proteomes" id="UP000622890"/>
    </source>
</evidence>
<dbReference type="SMART" id="SM00304">
    <property type="entry name" value="HAMP"/>
    <property type="match status" value="1"/>
</dbReference>
<keyword evidence="5" id="KW-0175">Coiled coil</keyword>
<evidence type="ECO:0000259" key="9">
    <source>
        <dbReference type="PROSITE" id="PS50885"/>
    </source>
</evidence>
<keyword evidence="7" id="KW-0472">Membrane</keyword>
<dbReference type="PANTHER" id="PTHR43531">
    <property type="entry name" value="PROTEIN ICFG"/>
    <property type="match status" value="1"/>
</dbReference>
<gene>
    <name evidence="10" type="ORF">JJB74_25020</name>
</gene>
<dbReference type="GO" id="GO:0007165">
    <property type="term" value="P:signal transduction"/>
    <property type="evidence" value="ECO:0007669"/>
    <property type="project" value="UniProtKB-KW"/>
</dbReference>
<dbReference type="PROSITE" id="PS50885">
    <property type="entry name" value="HAMP"/>
    <property type="match status" value="1"/>
</dbReference>
<dbReference type="Gene3D" id="6.10.340.10">
    <property type="match status" value="1"/>
</dbReference>
<evidence type="ECO:0000256" key="6">
    <source>
        <dbReference type="SAM" id="MobiDB-lite"/>
    </source>
</evidence>
<evidence type="ECO:0000256" key="3">
    <source>
        <dbReference type="ARBA" id="ARBA00029447"/>
    </source>
</evidence>
<dbReference type="PANTHER" id="PTHR43531:SF14">
    <property type="entry name" value="METHYL-ACCEPTING CHEMOTAXIS PROTEIN I-RELATED"/>
    <property type="match status" value="1"/>
</dbReference>
<dbReference type="Pfam" id="PF00015">
    <property type="entry name" value="MCPsignal"/>
    <property type="match status" value="1"/>
</dbReference>
<keyword evidence="7" id="KW-0812">Transmembrane</keyword>
<keyword evidence="2" id="KW-0488">Methylation</keyword>
<protein>
    <submittedName>
        <fullName evidence="10">MCP four helix bundle domain-containing protein</fullName>
    </submittedName>
</protein>
<dbReference type="RefSeq" id="WP_200596587.1">
    <property type="nucleotide sequence ID" value="NZ_JAEPBG010000015.1"/>
</dbReference>
<feature type="region of interest" description="Disordered" evidence="6">
    <location>
        <begin position="546"/>
        <end position="569"/>
    </location>
</feature>
<dbReference type="InterPro" id="IPR004089">
    <property type="entry name" value="MCPsignal_dom"/>
</dbReference>
<evidence type="ECO:0000259" key="8">
    <source>
        <dbReference type="PROSITE" id="PS50111"/>
    </source>
</evidence>
<evidence type="ECO:0000313" key="10">
    <source>
        <dbReference type="EMBL" id="MBK4737896.1"/>
    </source>
</evidence>
<sequence length="569" mass="60158">MRIANLKIGMRLALAFAAVLILMASMVVTGIWELSRVMDAKQAVKEDGTKQQLVTEWLGVTSANAVRTYARIKSNDAEDQRYFADGMEQSRDRNNKIQKQLEELVKSEEGKRLLADITAQRAKYLDIRNSLFALKESGKADAADISARSQKEMLPVMNAYLNAMQALLDHQKKRLEETDAAMEKVYGEAKTLLIGFAIVGLAVSAILGWLLSRSITVPLTGAVGIAEKVASGDLTADIEIKSKDEVGALMTALKTMNASLLKTVSEVRLSTDTIATASSEIASGNMDLSSRTEQQASSLEETASSMEELTSTVKQNADNARQANQLAQTASEVARNSGAAVSQVVSTMAEIDAASKKIADIITTIDGIAFQTNILALNAAVEAARAGEQGRGFAVVASEVRSLAQRSAAAAKEIKELINSSVEKVDAGTQQAALAGSTMDEVVNSVQRVTDMMAEITAASAEQSAGIEQVNQAVAQMDQVTQQNAALVEEAAAAAASLQEQAASLAQAVSVFQVSSSAAGLAAPHTAPRMAVKSSVPARSLARPSGSRVLASVQRSPVPAHSGEEWAEF</sequence>
<comment type="subcellular location">
    <subcellularLocation>
        <location evidence="1">Membrane</location>
    </subcellularLocation>
</comment>
<dbReference type="CDD" id="cd19411">
    <property type="entry name" value="MCP2201-like_sensor"/>
    <property type="match status" value="1"/>
</dbReference>
<dbReference type="InterPro" id="IPR051310">
    <property type="entry name" value="MCP_chemotaxis"/>
</dbReference>